<dbReference type="EMBL" id="CP077107">
    <property type="protein sequence ID" value="QXO94601.1"/>
    <property type="molecule type" value="Genomic_DNA"/>
</dbReference>
<sequence>MSGRRNTEYTSRGSRYIDVLIEFTGCCQEPYTGYKVRESTPVFDLVSGQ</sequence>
<evidence type="ECO:0000313" key="1">
    <source>
        <dbReference type="EMBL" id="QXO94601.1"/>
    </source>
</evidence>
<reference evidence="1 2" key="1">
    <citation type="submission" date="2021-06" db="EMBL/GenBank/DDBJ databases">
        <title>Complete genome sequence of the secondary alcohol utilizing methanogen Methanospirillum hungatei strain GP1.</title>
        <authorList>
            <person name="Day L.A."/>
            <person name="Costa K.C."/>
        </authorList>
    </citation>
    <scope>NUCLEOTIDE SEQUENCE [LARGE SCALE GENOMIC DNA]</scope>
    <source>
        <strain evidence="1 2">GP1</strain>
    </source>
</reference>
<accession>A0A8F5VM13</accession>
<gene>
    <name evidence="1" type="ORF">KSK55_15005</name>
</gene>
<dbReference type="AlphaFoldDB" id="A0A8F5VM13"/>
<evidence type="ECO:0000313" key="2">
    <source>
        <dbReference type="Proteomes" id="UP000694228"/>
    </source>
</evidence>
<organism evidence="1 2">
    <name type="scientific">Methanospirillum hungatei</name>
    <dbReference type="NCBI Taxonomy" id="2203"/>
    <lineage>
        <taxon>Archaea</taxon>
        <taxon>Methanobacteriati</taxon>
        <taxon>Methanobacteriota</taxon>
        <taxon>Stenosarchaea group</taxon>
        <taxon>Methanomicrobia</taxon>
        <taxon>Methanomicrobiales</taxon>
        <taxon>Methanospirillaceae</taxon>
        <taxon>Methanospirillum</taxon>
    </lineage>
</organism>
<proteinExistence type="predicted"/>
<name>A0A8F5VM13_METHU</name>
<protein>
    <submittedName>
        <fullName evidence="1">Uncharacterized protein</fullName>
    </submittedName>
</protein>
<dbReference type="Proteomes" id="UP000694228">
    <property type="component" value="Chromosome"/>
</dbReference>